<evidence type="ECO:0000313" key="2">
    <source>
        <dbReference type="EMBL" id="KAJ7204387.1"/>
    </source>
</evidence>
<sequence>MAFNTNGGTDKRNGSTDQKPSQITSSIESDLAELNELLSKDPGTLDDLDEASVEVLLARLEGADGVAKGVENKLDALLGNLDSLLAALENNDDANQSGSIQPPASEPADNKDA</sequence>
<dbReference type="AlphaFoldDB" id="A0AAD6V6J6"/>
<evidence type="ECO:0000313" key="3">
    <source>
        <dbReference type="Proteomes" id="UP001219525"/>
    </source>
</evidence>
<dbReference type="EMBL" id="JARJCW010000047">
    <property type="protein sequence ID" value="KAJ7204387.1"/>
    <property type="molecule type" value="Genomic_DNA"/>
</dbReference>
<dbReference type="Proteomes" id="UP001219525">
    <property type="component" value="Unassembled WGS sequence"/>
</dbReference>
<organism evidence="2 3">
    <name type="scientific">Mycena pura</name>
    <dbReference type="NCBI Taxonomy" id="153505"/>
    <lineage>
        <taxon>Eukaryota</taxon>
        <taxon>Fungi</taxon>
        <taxon>Dikarya</taxon>
        <taxon>Basidiomycota</taxon>
        <taxon>Agaricomycotina</taxon>
        <taxon>Agaricomycetes</taxon>
        <taxon>Agaricomycetidae</taxon>
        <taxon>Agaricales</taxon>
        <taxon>Marasmiineae</taxon>
        <taxon>Mycenaceae</taxon>
        <taxon>Mycena</taxon>
    </lineage>
</organism>
<evidence type="ECO:0000256" key="1">
    <source>
        <dbReference type="SAM" id="MobiDB-lite"/>
    </source>
</evidence>
<feature type="region of interest" description="Disordered" evidence="1">
    <location>
        <begin position="89"/>
        <end position="113"/>
    </location>
</feature>
<feature type="region of interest" description="Disordered" evidence="1">
    <location>
        <begin position="1"/>
        <end position="25"/>
    </location>
</feature>
<name>A0AAD6V6J6_9AGAR</name>
<accession>A0AAD6V6J6</accession>
<keyword evidence="3" id="KW-1185">Reference proteome</keyword>
<feature type="compositionally biased region" description="Polar residues" evidence="1">
    <location>
        <begin position="15"/>
        <end position="25"/>
    </location>
</feature>
<feature type="compositionally biased region" description="Polar residues" evidence="1">
    <location>
        <begin position="93"/>
        <end position="102"/>
    </location>
</feature>
<reference evidence="2" key="1">
    <citation type="submission" date="2023-03" db="EMBL/GenBank/DDBJ databases">
        <title>Massive genome expansion in bonnet fungi (Mycena s.s.) driven by repeated elements and novel gene families across ecological guilds.</title>
        <authorList>
            <consortium name="Lawrence Berkeley National Laboratory"/>
            <person name="Harder C.B."/>
            <person name="Miyauchi S."/>
            <person name="Viragh M."/>
            <person name="Kuo A."/>
            <person name="Thoen E."/>
            <person name="Andreopoulos B."/>
            <person name="Lu D."/>
            <person name="Skrede I."/>
            <person name="Drula E."/>
            <person name="Henrissat B."/>
            <person name="Morin E."/>
            <person name="Kohler A."/>
            <person name="Barry K."/>
            <person name="LaButti K."/>
            <person name="Morin E."/>
            <person name="Salamov A."/>
            <person name="Lipzen A."/>
            <person name="Mereny Z."/>
            <person name="Hegedus B."/>
            <person name="Baldrian P."/>
            <person name="Stursova M."/>
            <person name="Weitz H."/>
            <person name="Taylor A."/>
            <person name="Grigoriev I.V."/>
            <person name="Nagy L.G."/>
            <person name="Martin F."/>
            <person name="Kauserud H."/>
        </authorList>
    </citation>
    <scope>NUCLEOTIDE SEQUENCE</scope>
    <source>
        <strain evidence="2">9144</strain>
    </source>
</reference>
<protein>
    <submittedName>
        <fullName evidence="2">Uncharacterized protein</fullName>
    </submittedName>
</protein>
<gene>
    <name evidence="2" type="ORF">GGX14DRAFT_646875</name>
</gene>
<comment type="caution">
    <text evidence="2">The sequence shown here is derived from an EMBL/GenBank/DDBJ whole genome shotgun (WGS) entry which is preliminary data.</text>
</comment>
<proteinExistence type="predicted"/>